<proteinExistence type="predicted"/>
<sequence length="161" mass="19278">MMTNKNNFKSTFLTMLDKNSGELISAEMQLKLLLFDWVNDVHSLDLKIVILKYYHHTNQNILHLEVYFRDEYLDKELHTNAAFEKLITDFNNSLLRCSEAEEKAWFCIWMRKVIDFKIKSYEKLSFYAETLMMPEKAELFTKLKQREERSLLFLTSLTSLD</sequence>
<keyword evidence="2" id="KW-1185">Reference proteome</keyword>
<dbReference type="InterPro" id="IPR009078">
    <property type="entry name" value="Ferritin-like_SF"/>
</dbReference>
<dbReference type="Gene3D" id="1.20.1260.10">
    <property type="match status" value="1"/>
</dbReference>
<name>A0ABT1SW24_9SPHI</name>
<accession>A0ABT1SW24</accession>
<evidence type="ECO:0000313" key="2">
    <source>
        <dbReference type="Proteomes" id="UP001204376"/>
    </source>
</evidence>
<comment type="caution">
    <text evidence="1">The sequence shown here is derived from an EMBL/GenBank/DDBJ whole genome shotgun (WGS) entry which is preliminary data.</text>
</comment>
<dbReference type="Proteomes" id="UP001204376">
    <property type="component" value="Unassembled WGS sequence"/>
</dbReference>
<dbReference type="InterPro" id="IPR012347">
    <property type="entry name" value="Ferritin-like"/>
</dbReference>
<evidence type="ECO:0000313" key="1">
    <source>
        <dbReference type="EMBL" id="MCQ6956537.1"/>
    </source>
</evidence>
<dbReference type="EMBL" id="JANHOH010000001">
    <property type="protein sequence ID" value="MCQ6956537.1"/>
    <property type="molecule type" value="Genomic_DNA"/>
</dbReference>
<reference evidence="1 2" key="1">
    <citation type="submission" date="2022-07" db="EMBL/GenBank/DDBJ databases">
        <title>Mucilaginibacter sp. JC4.</title>
        <authorList>
            <person name="Le V."/>
            <person name="Ko S.-R."/>
            <person name="Ahn C.-Y."/>
            <person name="Oh H.-M."/>
        </authorList>
    </citation>
    <scope>NUCLEOTIDE SEQUENCE [LARGE SCALE GENOMIC DNA]</scope>
    <source>
        <strain evidence="1 2">JC4</strain>
    </source>
</reference>
<dbReference type="SUPFAM" id="SSF47240">
    <property type="entry name" value="Ferritin-like"/>
    <property type="match status" value="1"/>
</dbReference>
<protein>
    <submittedName>
        <fullName evidence="1">Uncharacterized protein</fullName>
    </submittedName>
</protein>
<dbReference type="RefSeq" id="WP_256536753.1">
    <property type="nucleotide sequence ID" value="NZ_JANHOH010000001.1"/>
</dbReference>
<gene>
    <name evidence="1" type="ORF">NPE20_01145</name>
</gene>
<organism evidence="1 2">
    <name type="scientific">Mucilaginibacter aquariorum</name>
    <dbReference type="NCBI Taxonomy" id="2967225"/>
    <lineage>
        <taxon>Bacteria</taxon>
        <taxon>Pseudomonadati</taxon>
        <taxon>Bacteroidota</taxon>
        <taxon>Sphingobacteriia</taxon>
        <taxon>Sphingobacteriales</taxon>
        <taxon>Sphingobacteriaceae</taxon>
        <taxon>Mucilaginibacter</taxon>
    </lineage>
</organism>